<keyword evidence="1" id="KW-1133">Transmembrane helix</keyword>
<evidence type="ECO:0000313" key="3">
    <source>
        <dbReference type="Proteomes" id="UP000323274"/>
    </source>
</evidence>
<keyword evidence="1" id="KW-0812">Transmembrane</keyword>
<keyword evidence="1" id="KW-0472">Membrane</keyword>
<feature type="transmembrane region" description="Helical" evidence="1">
    <location>
        <begin position="12"/>
        <end position="45"/>
    </location>
</feature>
<comment type="caution">
    <text evidence="2">The sequence shown here is derived from an EMBL/GenBank/DDBJ whole genome shotgun (WGS) entry which is preliminary data.</text>
</comment>
<proteinExistence type="predicted"/>
<evidence type="ECO:0000256" key="1">
    <source>
        <dbReference type="SAM" id="Phobius"/>
    </source>
</evidence>
<reference evidence="2 3" key="1">
    <citation type="submission" date="2019-04" db="EMBL/GenBank/DDBJ databases">
        <title>A pseudo-fructophilic Leuconostoc citreum strain F192-5 isolated from peel of satsuma mandarin: the first report for isolation and characterization of strain-dependent fructophilic-like characteristics.</title>
        <authorList>
            <person name="Maeno S."/>
            <person name="Tanizawa Y."/>
            <person name="Kajikawa A."/>
            <person name="Kanesaki Y."/>
            <person name="Kubota E."/>
            <person name="Arita M."/>
            <person name="Leon D."/>
            <person name="Endo A."/>
        </authorList>
    </citation>
    <scope>NUCLEOTIDE SEQUENCE [LARGE SCALE GENOMIC DNA]</scope>
    <source>
        <strain evidence="2 3">F192-5</strain>
    </source>
</reference>
<dbReference type="AlphaFoldDB" id="A0A5A5U3V8"/>
<dbReference type="EMBL" id="BJJW01000024">
    <property type="protein sequence ID" value="GDZ84716.1"/>
    <property type="molecule type" value="Genomic_DNA"/>
</dbReference>
<sequence>MLENTRIHVGKYWSYMLGFVRVFVTLHANIFVTLYACMFVTFDIVNSSPYIIKSHALGLI</sequence>
<dbReference type="Proteomes" id="UP000323274">
    <property type="component" value="Unassembled WGS sequence"/>
</dbReference>
<gene>
    <name evidence="2" type="ORF">LCIT_19580</name>
</gene>
<protein>
    <submittedName>
        <fullName evidence="2">Uncharacterized protein</fullName>
    </submittedName>
</protein>
<name>A0A5A5U3V8_LEUCI</name>
<accession>A0A5A5U3V8</accession>
<organism evidence="2 3">
    <name type="scientific">Leuconostoc citreum</name>
    <dbReference type="NCBI Taxonomy" id="33964"/>
    <lineage>
        <taxon>Bacteria</taxon>
        <taxon>Bacillati</taxon>
        <taxon>Bacillota</taxon>
        <taxon>Bacilli</taxon>
        <taxon>Lactobacillales</taxon>
        <taxon>Lactobacillaceae</taxon>
        <taxon>Leuconostoc</taxon>
    </lineage>
</organism>
<evidence type="ECO:0000313" key="2">
    <source>
        <dbReference type="EMBL" id="GDZ84716.1"/>
    </source>
</evidence>